<evidence type="ECO:0000259" key="1">
    <source>
        <dbReference type="Pfam" id="PF04230"/>
    </source>
</evidence>
<dbReference type="AlphaFoldDB" id="A0A6J6BJS4"/>
<organism evidence="2">
    <name type="scientific">freshwater metagenome</name>
    <dbReference type="NCBI Taxonomy" id="449393"/>
    <lineage>
        <taxon>unclassified sequences</taxon>
        <taxon>metagenomes</taxon>
        <taxon>ecological metagenomes</taxon>
    </lineage>
</organism>
<reference evidence="2" key="1">
    <citation type="submission" date="2020-05" db="EMBL/GenBank/DDBJ databases">
        <authorList>
            <person name="Chiriac C."/>
            <person name="Salcher M."/>
            <person name="Ghai R."/>
            <person name="Kavagutti S V."/>
        </authorList>
    </citation>
    <scope>NUCLEOTIDE SEQUENCE</scope>
</reference>
<dbReference type="EMBL" id="CAEZSJ010000063">
    <property type="protein sequence ID" value="CAB4538649.1"/>
    <property type="molecule type" value="Genomic_DNA"/>
</dbReference>
<proteinExistence type="predicted"/>
<accession>A0A6J6BJS4</accession>
<evidence type="ECO:0000313" key="2">
    <source>
        <dbReference type="EMBL" id="CAB4538649.1"/>
    </source>
</evidence>
<protein>
    <submittedName>
        <fullName evidence="2">Unannotated protein</fullName>
    </submittedName>
</protein>
<dbReference type="Pfam" id="PF04230">
    <property type="entry name" value="PS_pyruv_trans"/>
    <property type="match status" value="1"/>
</dbReference>
<name>A0A6J6BJS4_9ZZZZ</name>
<sequence>MRVAYVSAMSTLDFQGREVIAALETQFKPKSSPVVPPEIRIKNAIVCSFFTSDDYYKAHGARLRSNLEDLGIAFDLREITKKEGEDWAAICRKKVAFIAEVCAKNPDKKVFWIDVDCELFSIPDFILNSTADLIGFQRGFSTPTKIGYQNRGRFWEPCFWGINNTDQARKMINAAAEFEEVATVRATDDYFFEEAWRATSGNMTFQIIPSNCAVDKGAGSLESHEVFFRFGSSGQVENFKGVVEQHKGNTAKRLLNPKRELLRFAKRIEEKLPLGISTKLRLIVDASGVTGFLTGKSHNNINNQTINKLVTAGKSGDLAKFNESLTHFKRKALPNRYERAAIKVASSYLAYSAKPSKKEILISWWENPYPGNFGDWLTPFIFNHYTENRIIFQGLTSRTNKSHIVSLGSVGRFIKPNSVVVGTGVSSFKHALNPKADYISVRGPHTAKLLIESGGPEVTSFGDPGVVLSRILPFTRGETNGRIALVRHYTHVQAPVRLPENFDELSVQISHPDDVIAFIEKLNEYESVVTSAMHVMITCQSYGIPCALIVFKGFEEYVHGTGIKYSDYALGAGLPVMDPIAINPKLDMAEIEPITFTYKVSESKIDEVEAAIRESLKRFKK</sequence>
<gene>
    <name evidence="2" type="ORF">UFOPK1425_00444</name>
</gene>
<feature type="domain" description="Polysaccharide pyruvyl transferase" evidence="1">
    <location>
        <begin position="388"/>
        <end position="549"/>
    </location>
</feature>
<dbReference type="InterPro" id="IPR007345">
    <property type="entry name" value="Polysacch_pyruvyl_Trfase"/>
</dbReference>